<evidence type="ECO:0000313" key="2">
    <source>
        <dbReference type="Proteomes" id="UP000729402"/>
    </source>
</evidence>
<dbReference type="AlphaFoldDB" id="A0A8J6BM09"/>
<dbReference type="Proteomes" id="UP000729402">
    <property type="component" value="Unassembled WGS sequence"/>
</dbReference>
<proteinExistence type="predicted"/>
<comment type="caution">
    <text evidence="1">The sequence shown here is derived from an EMBL/GenBank/DDBJ whole genome shotgun (WGS) entry which is preliminary data.</text>
</comment>
<organism evidence="1 2">
    <name type="scientific">Zizania palustris</name>
    <name type="common">Northern wild rice</name>
    <dbReference type="NCBI Taxonomy" id="103762"/>
    <lineage>
        <taxon>Eukaryota</taxon>
        <taxon>Viridiplantae</taxon>
        <taxon>Streptophyta</taxon>
        <taxon>Embryophyta</taxon>
        <taxon>Tracheophyta</taxon>
        <taxon>Spermatophyta</taxon>
        <taxon>Magnoliopsida</taxon>
        <taxon>Liliopsida</taxon>
        <taxon>Poales</taxon>
        <taxon>Poaceae</taxon>
        <taxon>BOP clade</taxon>
        <taxon>Oryzoideae</taxon>
        <taxon>Oryzeae</taxon>
        <taxon>Zizaniinae</taxon>
        <taxon>Zizania</taxon>
    </lineage>
</organism>
<evidence type="ECO:0000313" key="1">
    <source>
        <dbReference type="EMBL" id="KAG8087761.1"/>
    </source>
</evidence>
<gene>
    <name evidence="1" type="ORF">GUJ93_ZPchr0010g8444</name>
</gene>
<sequence length="231" mass="25173">MKHSMSTSSQCLSPSTLLDDPHLDHAFDAPRLLRPSSGIPSSASLRSTLRKPCVISEDLVHQTPKSLHSEYPSKCLAFEDFVSRSDLDPFAAFVTELPARLASSLLLDPDFPWGIHEEGWLYQAVPDKKTLRVMHGGKTVMIGEKSGTHQYKLQGSVVEGRQSLCVDPSFYTVCLPISDHRTLTRAAALVPHTPPYAGPPHVACAVCNLLTATTSHTTLTAPTDLHVDAPR</sequence>
<keyword evidence="2" id="KW-1185">Reference proteome</keyword>
<dbReference type="EMBL" id="JAAALK010000082">
    <property type="protein sequence ID" value="KAG8087761.1"/>
    <property type="molecule type" value="Genomic_DNA"/>
</dbReference>
<name>A0A8J6BM09_ZIZPA</name>
<reference evidence="1" key="2">
    <citation type="submission" date="2021-02" db="EMBL/GenBank/DDBJ databases">
        <authorList>
            <person name="Kimball J.A."/>
            <person name="Haas M.W."/>
            <person name="Macchietto M."/>
            <person name="Kono T."/>
            <person name="Duquette J."/>
            <person name="Shao M."/>
        </authorList>
    </citation>
    <scope>NUCLEOTIDE SEQUENCE</scope>
    <source>
        <tissue evidence="1">Fresh leaf tissue</tissue>
    </source>
</reference>
<accession>A0A8J6BM09</accession>
<reference evidence="1" key="1">
    <citation type="journal article" date="2021" name="bioRxiv">
        <title>Whole Genome Assembly and Annotation of Northern Wild Rice, Zizania palustris L., Supports a Whole Genome Duplication in the Zizania Genus.</title>
        <authorList>
            <person name="Haas M."/>
            <person name="Kono T."/>
            <person name="Macchietto M."/>
            <person name="Millas R."/>
            <person name="McGilp L."/>
            <person name="Shao M."/>
            <person name="Duquette J."/>
            <person name="Hirsch C.N."/>
            <person name="Kimball J."/>
        </authorList>
    </citation>
    <scope>NUCLEOTIDE SEQUENCE</scope>
    <source>
        <tissue evidence="1">Fresh leaf tissue</tissue>
    </source>
</reference>
<protein>
    <submittedName>
        <fullName evidence="1">Uncharacterized protein</fullName>
    </submittedName>
</protein>